<reference evidence="11 12" key="1">
    <citation type="submission" date="2019-04" db="EMBL/GenBank/DDBJ databases">
        <title>Isachenkonia alkalipeptolytica gen. nov. sp. nov. a new anaerobic, alkiliphilic organothrophic bacterium capable to reduce synthesized ferrihydrite isolated from a soda lake.</title>
        <authorList>
            <person name="Toshchakov S.V."/>
            <person name="Zavarzina D.G."/>
            <person name="Zhilina T.N."/>
            <person name="Kostrikina N.A."/>
            <person name="Kublanov I.V."/>
        </authorList>
    </citation>
    <scope>NUCLEOTIDE SEQUENCE [LARGE SCALE GENOMIC DNA]</scope>
    <source>
        <strain evidence="11 12">Z-1701</strain>
    </source>
</reference>
<evidence type="ECO:0000256" key="9">
    <source>
        <dbReference type="SAM" id="Phobius"/>
    </source>
</evidence>
<dbReference type="SUPFAM" id="SSF58104">
    <property type="entry name" value="Methyl-accepting chemotaxis protein (MCP) signaling domain"/>
    <property type="match status" value="1"/>
</dbReference>
<evidence type="ECO:0000256" key="8">
    <source>
        <dbReference type="SAM" id="MobiDB-lite"/>
    </source>
</evidence>
<keyword evidence="12" id="KW-1185">Reference proteome</keyword>
<keyword evidence="4 9" id="KW-0812">Transmembrane</keyword>
<dbReference type="Pfam" id="PF03176">
    <property type="entry name" value="MMPL"/>
    <property type="match status" value="2"/>
</dbReference>
<feature type="transmembrane region" description="Helical" evidence="9">
    <location>
        <begin position="368"/>
        <end position="390"/>
    </location>
</feature>
<dbReference type="Gene3D" id="1.20.1640.10">
    <property type="entry name" value="Multidrug efflux transporter AcrB transmembrane domain"/>
    <property type="match status" value="2"/>
</dbReference>
<feature type="transmembrane region" description="Helical" evidence="9">
    <location>
        <begin position="896"/>
        <end position="919"/>
    </location>
</feature>
<feature type="transmembrane region" description="Helical" evidence="9">
    <location>
        <begin position="813"/>
        <end position="835"/>
    </location>
</feature>
<dbReference type="EMBL" id="SUMG01000004">
    <property type="protein sequence ID" value="NBG87883.1"/>
    <property type="molecule type" value="Genomic_DNA"/>
</dbReference>
<keyword evidence="6 9" id="KW-0472">Membrane</keyword>
<feature type="coiled-coil region" evidence="7">
    <location>
        <begin position="490"/>
        <end position="524"/>
    </location>
</feature>
<feature type="transmembrane region" description="Helical" evidence="9">
    <location>
        <begin position="925"/>
        <end position="952"/>
    </location>
</feature>
<comment type="caution">
    <text evidence="11">The sequence shown here is derived from an EMBL/GenBank/DDBJ whole genome shotgun (WGS) entry which is preliminary data.</text>
</comment>
<feature type="transmembrane region" description="Helical" evidence="9">
    <location>
        <begin position="235"/>
        <end position="254"/>
    </location>
</feature>
<feature type="compositionally biased region" description="Basic and acidic residues" evidence="8">
    <location>
        <begin position="986"/>
        <end position="996"/>
    </location>
</feature>
<evidence type="ECO:0000256" key="1">
    <source>
        <dbReference type="ARBA" id="ARBA00004651"/>
    </source>
</evidence>
<keyword evidence="5 9" id="KW-1133">Transmembrane helix</keyword>
<dbReference type="RefSeq" id="WP_160719823.1">
    <property type="nucleotide sequence ID" value="NZ_SUMG01000004.1"/>
</dbReference>
<feature type="compositionally biased region" description="Basic residues" evidence="8">
    <location>
        <begin position="997"/>
        <end position="1031"/>
    </location>
</feature>
<dbReference type="PANTHER" id="PTHR33406:SF6">
    <property type="entry name" value="MEMBRANE PROTEIN YDGH-RELATED"/>
    <property type="match status" value="1"/>
</dbReference>
<dbReference type="SUPFAM" id="SSF82866">
    <property type="entry name" value="Multidrug efflux transporter AcrB transmembrane domain"/>
    <property type="match status" value="2"/>
</dbReference>
<dbReference type="Proteomes" id="UP000449710">
    <property type="component" value="Unassembled WGS sequence"/>
</dbReference>
<sequence>MNKRQKRNIRLIVPAVLWVFVMVSLWSIAPDLDILVREHGQHDIPEGYSTQIAQDILEEHEGTSGEEVLVLYEMEEELEAYEDKILTMKDDLIEDPGELEIAEVVTPFDGSQEENLLVGEDGELLLVIIELDMTVSEISFVREEIQDKTEIEGMESYTTGAAIIEDDVLTTTEERLGMIEYLTVALVYIVLLVVFKSPIAPLVPLITLGASYFTSIAIVSLLIEHVGFPVSNFSQVFVLTVTFAIGTDYVILLMKRYQEELTEDEKNGRNHNSEDNHQRVQRTFRFTRGAVLSSAITGFVGFVTIGLADFNLYRSGVGVAVAVVVLILAIWTWVPLFIGVIGQKLFWPSHKSTKKENNRVWGFIGRYSTGYPAWSLLFLIILMIPLLLLFRNEPSFHSLDELEGDQESVVAFEKIEEHFGEGEFFYGNLIVEAEDPNWDDAQRISYGEMVTNDLLKIEDVEEVRTITRPEGSPIDAITVPYQAGLITDEVGEALEGVQEIQQGLEEMEEELRSTKDQLAGQEDEVQELVDGTAESRSASGQLQSGANEVNHGVRNMRQGLRSTQDSLEEYYNCLDMIDSLFEKLIGLFSDEEISVLSPVLEPLQEGIEEVRRLQQGLGEASAGLDEISRGAGQLQRGLREIEEGQKALMDSFTDLQEGLEEFHQGVVDLMHGVDELEEGMISLQEAFEEVADQEENVLAGIFIPEDLYEEEFGDAWEAYGTPNRNVVIFQTLLGVNPYGDRAMDVIEDMEDVARFSLQKSDYEDSKVAIEGLPARNRDLRALSRQAFFQTATYMLIGIFVVLTILYKSLIMPIYAMFSLVITYIASQTIVELIFINGLGYPGVMWSVPFFTFVMLMSMGVDYSIFLLTRFNEEMDKKKRRTTGDVKKAMHTAMKKVGGAVFSAAVILGASFAAITLSGIQSLVQIGLWIIIGLGFYVLVLLPIFIPAVASLFGGNNWWPFHLISGKKGAGNPSNLTLNSTAAELKRTGKAREENAKNKRGSRAYLKSKRRKGINPSRRRDKRSLRRLRKSK</sequence>
<feature type="transmembrane region" description="Helical" evidence="9">
    <location>
        <begin position="289"/>
        <end position="308"/>
    </location>
</feature>
<dbReference type="Gene3D" id="1.10.287.950">
    <property type="entry name" value="Methyl-accepting chemotaxis protein"/>
    <property type="match status" value="1"/>
</dbReference>
<feature type="transmembrane region" description="Helical" evidence="9">
    <location>
        <begin position="12"/>
        <end position="29"/>
    </location>
</feature>
<name>A0AA44BDG1_9CLOT</name>
<gene>
    <name evidence="11" type="ORF">ISALK_05155</name>
</gene>
<evidence type="ECO:0000313" key="12">
    <source>
        <dbReference type="Proteomes" id="UP000449710"/>
    </source>
</evidence>
<dbReference type="InterPro" id="IPR004869">
    <property type="entry name" value="MMPL_dom"/>
</dbReference>
<accession>A0AA44BDG1</accession>
<evidence type="ECO:0000256" key="6">
    <source>
        <dbReference type="ARBA" id="ARBA00023136"/>
    </source>
</evidence>
<feature type="transmembrane region" description="Helical" evidence="9">
    <location>
        <begin position="202"/>
        <end position="223"/>
    </location>
</feature>
<dbReference type="InterPro" id="IPR000731">
    <property type="entry name" value="SSD"/>
</dbReference>
<feature type="region of interest" description="Disordered" evidence="8">
    <location>
        <begin position="986"/>
        <end position="1031"/>
    </location>
</feature>
<evidence type="ECO:0000313" key="11">
    <source>
        <dbReference type="EMBL" id="NBG87883.1"/>
    </source>
</evidence>
<feature type="transmembrane region" description="Helical" evidence="9">
    <location>
        <begin position="178"/>
        <end position="195"/>
    </location>
</feature>
<dbReference type="AlphaFoldDB" id="A0AA44BDG1"/>
<organism evidence="11 12">
    <name type="scientific">Isachenkonia alkalipeptolytica</name>
    <dbReference type="NCBI Taxonomy" id="2565777"/>
    <lineage>
        <taxon>Bacteria</taxon>
        <taxon>Bacillati</taxon>
        <taxon>Bacillota</taxon>
        <taxon>Clostridia</taxon>
        <taxon>Eubacteriales</taxon>
        <taxon>Clostridiaceae</taxon>
        <taxon>Isachenkonia</taxon>
    </lineage>
</organism>
<evidence type="ECO:0000256" key="4">
    <source>
        <dbReference type="ARBA" id="ARBA00022692"/>
    </source>
</evidence>
<feature type="domain" description="SSD" evidence="10">
    <location>
        <begin position="811"/>
        <end position="950"/>
    </location>
</feature>
<evidence type="ECO:0000256" key="3">
    <source>
        <dbReference type="ARBA" id="ARBA00022475"/>
    </source>
</evidence>
<protein>
    <submittedName>
        <fullName evidence="11">MMPL family transporter</fullName>
    </submittedName>
</protein>
<feature type="transmembrane region" description="Helical" evidence="9">
    <location>
        <begin position="320"/>
        <end position="347"/>
    </location>
</feature>
<keyword evidence="3" id="KW-1003">Cell membrane</keyword>
<keyword evidence="7" id="KW-0175">Coiled coil</keyword>
<feature type="transmembrane region" description="Helical" evidence="9">
    <location>
        <begin position="786"/>
        <end position="806"/>
    </location>
</feature>
<evidence type="ECO:0000256" key="5">
    <source>
        <dbReference type="ARBA" id="ARBA00022989"/>
    </source>
</evidence>
<dbReference type="PROSITE" id="PS50156">
    <property type="entry name" value="SSD"/>
    <property type="match status" value="1"/>
</dbReference>
<proteinExistence type="inferred from homology"/>
<comment type="subcellular location">
    <subcellularLocation>
        <location evidence="1">Cell membrane</location>
        <topology evidence="1">Multi-pass membrane protein</topology>
    </subcellularLocation>
</comment>
<dbReference type="InterPro" id="IPR050545">
    <property type="entry name" value="Mycobact_MmpL"/>
</dbReference>
<feature type="transmembrane region" description="Helical" evidence="9">
    <location>
        <begin position="847"/>
        <end position="870"/>
    </location>
</feature>
<evidence type="ECO:0000256" key="7">
    <source>
        <dbReference type="SAM" id="Coils"/>
    </source>
</evidence>
<evidence type="ECO:0000256" key="2">
    <source>
        <dbReference type="ARBA" id="ARBA00010157"/>
    </source>
</evidence>
<dbReference type="GO" id="GO:0005886">
    <property type="term" value="C:plasma membrane"/>
    <property type="evidence" value="ECO:0007669"/>
    <property type="project" value="UniProtKB-SubCell"/>
</dbReference>
<evidence type="ECO:0000259" key="10">
    <source>
        <dbReference type="PROSITE" id="PS50156"/>
    </source>
</evidence>
<comment type="similarity">
    <text evidence="2">Belongs to the resistance-nodulation-cell division (RND) (TC 2.A.6) family. MmpL subfamily.</text>
</comment>
<dbReference type="PANTHER" id="PTHR33406">
    <property type="entry name" value="MEMBRANE PROTEIN MJ1562-RELATED"/>
    <property type="match status" value="1"/>
</dbReference>